<evidence type="ECO:0000256" key="4">
    <source>
        <dbReference type="PIRSR" id="PIRSR618319-50"/>
    </source>
</evidence>
<dbReference type="SUPFAM" id="SSF53383">
    <property type="entry name" value="PLP-dependent transferases"/>
    <property type="match status" value="1"/>
</dbReference>
<dbReference type="EC" id="2.9.1.1" evidence="5"/>
<dbReference type="PANTHER" id="PTHR32328:SF0">
    <property type="entry name" value="L-SERYL-TRNA(SEC) SELENIUM TRANSFERASE"/>
    <property type="match status" value="1"/>
</dbReference>
<dbReference type="EMBL" id="FWFX01000013">
    <property type="protein sequence ID" value="SLN65553.1"/>
    <property type="molecule type" value="Genomic_DNA"/>
</dbReference>
<dbReference type="PANTHER" id="PTHR32328">
    <property type="entry name" value="L-SERYL-TRNA(SEC) SELENIUM TRANSFERASE"/>
    <property type="match status" value="1"/>
</dbReference>
<reference evidence="5 6" key="1">
    <citation type="submission" date="2017-03" db="EMBL/GenBank/DDBJ databases">
        <authorList>
            <person name="Afonso C.L."/>
            <person name="Miller P.J."/>
            <person name="Scott M.A."/>
            <person name="Spackman E."/>
            <person name="Goraichik I."/>
            <person name="Dimitrov K.M."/>
            <person name="Suarez D.L."/>
            <person name="Swayne D.E."/>
        </authorList>
    </citation>
    <scope>NUCLEOTIDE SEQUENCE [LARGE SCALE GENOMIC DNA]</scope>
    <source>
        <strain evidence="5 6">CECT 7450</strain>
    </source>
</reference>
<dbReference type="Proteomes" id="UP000193061">
    <property type="component" value="Unassembled WGS sequence"/>
</dbReference>
<dbReference type="GO" id="GO:0004125">
    <property type="term" value="F:L-seryl-tRNA(Sec) selenium transferase activity"/>
    <property type="evidence" value="ECO:0007669"/>
    <property type="project" value="UniProtKB-EC"/>
</dbReference>
<comment type="cofactor">
    <cofactor evidence="1 4">
        <name>pyridoxal 5'-phosphate</name>
        <dbReference type="ChEBI" id="CHEBI:597326"/>
    </cofactor>
</comment>
<gene>
    <name evidence="5" type="primary">selA</name>
    <name evidence="5" type="ORF">ROA7450_03468</name>
</gene>
<accession>A0A1X6ZZF3</accession>
<evidence type="ECO:0000313" key="6">
    <source>
        <dbReference type="Proteomes" id="UP000193061"/>
    </source>
</evidence>
<dbReference type="OrthoDB" id="9787096at2"/>
<organism evidence="5 6">
    <name type="scientific">Roseovarius albus</name>
    <dbReference type="NCBI Taxonomy" id="1247867"/>
    <lineage>
        <taxon>Bacteria</taxon>
        <taxon>Pseudomonadati</taxon>
        <taxon>Pseudomonadota</taxon>
        <taxon>Alphaproteobacteria</taxon>
        <taxon>Rhodobacterales</taxon>
        <taxon>Roseobacteraceae</taxon>
        <taxon>Roseovarius</taxon>
    </lineage>
</organism>
<keyword evidence="5" id="KW-0808">Transferase</keyword>
<evidence type="ECO:0000256" key="1">
    <source>
        <dbReference type="ARBA" id="ARBA00001933"/>
    </source>
</evidence>
<keyword evidence="2 4" id="KW-0663">Pyridoxal phosphate</keyword>
<keyword evidence="6" id="KW-1185">Reference proteome</keyword>
<dbReference type="InterPro" id="IPR018319">
    <property type="entry name" value="SelA-like"/>
</dbReference>
<name>A0A1X6ZZF3_9RHOB</name>
<sequence length="378" mass="40910">MNTFLDQLDIRRTINGCGIYTDLGGSRLSETVVHAMLDVNKDFVQLKPLLDGSGAWIASQFGAEAARVTPGAAAAIMLGTAACLAGQDGNKSEQLPDLTCMKSRVLIQSVHRYKYDRQATMSGAKLTEYGGAQGNSTAQLEEALAANDAAMILHPIHLDEVEGSLRLEDVVKIARPHGVPVFVDAAYMVFPTNLMATYIERGADLVAISSKYYGGPNAGGFIMGRADLVKAVSNVHFTAYESGTTLKYGRPLKMDRHTIVAVCVALEEWLNLDHDARHRHYDRQVQVLKQDIAGITGLSSEPKCFTMDERFIDEPVNALLITVDAAKTGKSAQAMADALFDQQPCIAVIQEDDKIGVVVEVLTDSEVIKIGEAIRNAL</sequence>
<feature type="modified residue" description="N6-(pyridoxal phosphate)lysine" evidence="4">
    <location>
        <position position="211"/>
    </location>
</feature>
<dbReference type="Pfam" id="PF03841">
    <property type="entry name" value="SelA"/>
    <property type="match status" value="1"/>
</dbReference>
<evidence type="ECO:0000313" key="5">
    <source>
        <dbReference type="EMBL" id="SLN65553.1"/>
    </source>
</evidence>
<dbReference type="AlphaFoldDB" id="A0A1X6ZZF3"/>
<protein>
    <submittedName>
        <fullName evidence="5">L-seryl-tRNA(Sec) selenium transferase</fullName>
        <ecNumber evidence="5">2.9.1.1</ecNumber>
    </submittedName>
</protein>
<dbReference type="RefSeq" id="WP_143534505.1">
    <property type="nucleotide sequence ID" value="NZ_FWFX01000013.1"/>
</dbReference>
<dbReference type="InterPro" id="IPR015421">
    <property type="entry name" value="PyrdxlP-dep_Trfase_major"/>
</dbReference>
<proteinExistence type="inferred from homology"/>
<dbReference type="InterPro" id="IPR015424">
    <property type="entry name" value="PyrdxlP-dep_Trfase"/>
</dbReference>
<comment type="similarity">
    <text evidence="3">Belongs to the SelA family.</text>
</comment>
<evidence type="ECO:0000256" key="3">
    <source>
        <dbReference type="ARBA" id="ARBA00044507"/>
    </source>
</evidence>
<evidence type="ECO:0000256" key="2">
    <source>
        <dbReference type="ARBA" id="ARBA00022898"/>
    </source>
</evidence>
<dbReference type="Gene3D" id="3.40.640.10">
    <property type="entry name" value="Type I PLP-dependent aspartate aminotransferase-like (Major domain)"/>
    <property type="match status" value="1"/>
</dbReference>